<feature type="signal peptide" evidence="1">
    <location>
        <begin position="1"/>
        <end position="23"/>
    </location>
</feature>
<reference evidence="2" key="1">
    <citation type="submission" date="2023-05" db="EMBL/GenBank/DDBJ databases">
        <authorList>
            <person name="Huff M."/>
        </authorList>
    </citation>
    <scope>NUCLEOTIDE SEQUENCE</scope>
</reference>
<dbReference type="EMBL" id="OU503039">
    <property type="protein sequence ID" value="CAI9759939.1"/>
    <property type="molecule type" value="Genomic_DNA"/>
</dbReference>
<evidence type="ECO:0000313" key="3">
    <source>
        <dbReference type="Proteomes" id="UP000834106"/>
    </source>
</evidence>
<accession>A0AAD2DMZ2</accession>
<dbReference type="AlphaFoldDB" id="A0AAD2DMZ2"/>
<evidence type="ECO:0000256" key="1">
    <source>
        <dbReference type="SAM" id="SignalP"/>
    </source>
</evidence>
<proteinExistence type="predicted"/>
<keyword evidence="3" id="KW-1185">Reference proteome</keyword>
<gene>
    <name evidence="2" type="ORF">FPE_LOCUS7369</name>
</gene>
<organism evidence="2 3">
    <name type="scientific">Fraxinus pennsylvanica</name>
    <dbReference type="NCBI Taxonomy" id="56036"/>
    <lineage>
        <taxon>Eukaryota</taxon>
        <taxon>Viridiplantae</taxon>
        <taxon>Streptophyta</taxon>
        <taxon>Embryophyta</taxon>
        <taxon>Tracheophyta</taxon>
        <taxon>Spermatophyta</taxon>
        <taxon>Magnoliopsida</taxon>
        <taxon>eudicotyledons</taxon>
        <taxon>Gunneridae</taxon>
        <taxon>Pentapetalae</taxon>
        <taxon>asterids</taxon>
        <taxon>lamiids</taxon>
        <taxon>Lamiales</taxon>
        <taxon>Oleaceae</taxon>
        <taxon>Oleeae</taxon>
        <taxon>Fraxinus</taxon>
    </lineage>
</organism>
<sequence length="132" mass="14385">MPAVSLIASFWTFLPELLISTLADTAKFLFLDMKNHSLNLTFVAKSNLKTTVDPLETAFTASYQGTPSTATPPTGTDLAGIDGYLSDGESWWRWARVFVGHLGEKVWGKRGNGGKMSFLGRVVSFLLGRVIA</sequence>
<name>A0AAD2DMZ2_9LAMI</name>
<feature type="chain" id="PRO_5042012180" evidence="1">
    <location>
        <begin position="24"/>
        <end position="132"/>
    </location>
</feature>
<evidence type="ECO:0000313" key="2">
    <source>
        <dbReference type="EMBL" id="CAI9759939.1"/>
    </source>
</evidence>
<dbReference type="Proteomes" id="UP000834106">
    <property type="component" value="Chromosome 4"/>
</dbReference>
<keyword evidence="1" id="KW-0732">Signal</keyword>
<protein>
    <submittedName>
        <fullName evidence="2">Uncharacterized protein</fullName>
    </submittedName>
</protein>